<proteinExistence type="predicted"/>
<evidence type="ECO:0000313" key="2">
    <source>
        <dbReference type="EMBL" id="PPT91825.1"/>
    </source>
</evidence>
<organism evidence="2 3">
    <name type="scientific">Xanthomonas arboricola pv. guizotiae</name>
    <dbReference type="NCBI Taxonomy" id="487867"/>
    <lineage>
        <taxon>Bacteria</taxon>
        <taxon>Pseudomonadati</taxon>
        <taxon>Pseudomonadota</taxon>
        <taxon>Gammaproteobacteria</taxon>
        <taxon>Lysobacterales</taxon>
        <taxon>Lysobacteraceae</taxon>
        <taxon>Xanthomonas</taxon>
    </lineage>
</organism>
<dbReference type="Proteomes" id="UP000238049">
    <property type="component" value="Unassembled WGS sequence"/>
</dbReference>
<reference evidence="2 3" key="1">
    <citation type="submission" date="2016-08" db="EMBL/GenBank/DDBJ databases">
        <title>Evolution of the type three secretion system and type three effector repertoires in Xanthomonas.</title>
        <authorList>
            <person name="Merda D."/>
            <person name="Briand M."/>
            <person name="Bosis E."/>
            <person name="Rousseau C."/>
            <person name="Portier P."/>
            <person name="Jacques M.-A."/>
            <person name="Fischer-Le Saux M."/>
        </authorList>
    </citation>
    <scope>NUCLEOTIDE SEQUENCE [LARGE SCALE GENOMIC DNA]</scope>
    <source>
        <strain evidence="2 3">CFBP 7409</strain>
    </source>
</reference>
<protein>
    <recommendedName>
        <fullName evidence="4">Hemagglutinin</fullName>
    </recommendedName>
</protein>
<sequence>MALVGTPIDTVRNMQQIDDSDANGREKTKSYLNEVAASAGSMPQIAMGFGSKSASANVDIERTTQRGASVTAAGGISVRSTEGDIVLAGSKLLAGGAVMLDAQRDLMLLASADTQTQTSDSRTKSGSTVFAIQDIGAASRQVNGGPNSGGITTMPYSEGRGTNDADRQVVGQTGSSISGQQITLISRQGDIALQGANVAAEASVNLIAQKGGIELLPGMATQSWQETQRQMQFGDLGGDGYSGTVGIRKELYVVDGSSTDQNSLRTQLSSLKGDVNVLAKQDLVTKSG</sequence>
<dbReference type="GO" id="GO:0003824">
    <property type="term" value="F:catalytic activity"/>
    <property type="evidence" value="ECO:0007669"/>
    <property type="project" value="UniProtKB-ARBA"/>
</dbReference>
<dbReference type="EMBL" id="MDSL01000131">
    <property type="protein sequence ID" value="PPT91825.1"/>
    <property type="molecule type" value="Genomic_DNA"/>
</dbReference>
<feature type="region of interest" description="Disordered" evidence="1">
    <location>
        <begin position="141"/>
        <end position="167"/>
    </location>
</feature>
<gene>
    <name evidence="2" type="ORF">XarbCFBP7409_21190</name>
</gene>
<feature type="compositionally biased region" description="Polar residues" evidence="1">
    <location>
        <begin position="141"/>
        <end position="155"/>
    </location>
</feature>
<evidence type="ECO:0000256" key="1">
    <source>
        <dbReference type="SAM" id="MobiDB-lite"/>
    </source>
</evidence>
<accession>A0A2S6ZHU0</accession>
<dbReference type="AlphaFoldDB" id="A0A2S6ZHU0"/>
<dbReference type="Pfam" id="PF13332">
    <property type="entry name" value="Fil_haemagg_2"/>
    <property type="match status" value="2"/>
</dbReference>
<evidence type="ECO:0000313" key="3">
    <source>
        <dbReference type="Proteomes" id="UP000238049"/>
    </source>
</evidence>
<comment type="caution">
    <text evidence="2">The sequence shown here is derived from an EMBL/GenBank/DDBJ whole genome shotgun (WGS) entry which is preliminary data.</text>
</comment>
<evidence type="ECO:0008006" key="4">
    <source>
        <dbReference type="Google" id="ProtNLM"/>
    </source>
</evidence>
<dbReference type="InterPro" id="IPR025157">
    <property type="entry name" value="Hemagglutinin_rpt"/>
</dbReference>
<name>A0A2S6ZHU0_9XANT</name>